<feature type="compositionally biased region" description="Basic and acidic residues" evidence="1">
    <location>
        <begin position="40"/>
        <end position="49"/>
    </location>
</feature>
<dbReference type="Proteomes" id="UP000630718">
    <property type="component" value="Unassembled WGS sequence"/>
</dbReference>
<keyword evidence="3" id="KW-1185">Reference proteome</keyword>
<gene>
    <name evidence="2" type="ORF">GCM10018772_13250</name>
</gene>
<sequence length="63" mass="6293">MAAYRAPVRAAAVSRIRSSAVRGSGPLPTHRITSSSLGTRSRDSAEGPGRDGGGPGDGSAVMI</sequence>
<feature type="compositionally biased region" description="Low complexity" evidence="1">
    <location>
        <begin position="13"/>
        <end position="22"/>
    </location>
</feature>
<dbReference type="AlphaFoldDB" id="A0A919A7V7"/>
<feature type="region of interest" description="Disordered" evidence="1">
    <location>
        <begin position="13"/>
        <end position="63"/>
    </location>
</feature>
<proteinExistence type="predicted"/>
<organism evidence="2 3">
    <name type="scientific">Streptomyces fumanus</name>
    <dbReference type="NCBI Taxonomy" id="67302"/>
    <lineage>
        <taxon>Bacteria</taxon>
        <taxon>Bacillati</taxon>
        <taxon>Actinomycetota</taxon>
        <taxon>Actinomycetes</taxon>
        <taxon>Kitasatosporales</taxon>
        <taxon>Streptomycetaceae</taxon>
        <taxon>Streptomyces</taxon>
    </lineage>
</organism>
<protein>
    <submittedName>
        <fullName evidence="2">Uncharacterized protein</fullName>
    </submittedName>
</protein>
<accession>A0A919A7V7</accession>
<name>A0A919A7V7_9ACTN</name>
<dbReference type="EMBL" id="BNBI01000002">
    <property type="protein sequence ID" value="GHE90690.1"/>
    <property type="molecule type" value="Genomic_DNA"/>
</dbReference>
<evidence type="ECO:0000256" key="1">
    <source>
        <dbReference type="SAM" id="MobiDB-lite"/>
    </source>
</evidence>
<comment type="caution">
    <text evidence="2">The sequence shown here is derived from an EMBL/GenBank/DDBJ whole genome shotgun (WGS) entry which is preliminary data.</text>
</comment>
<reference evidence="2" key="2">
    <citation type="submission" date="2020-09" db="EMBL/GenBank/DDBJ databases">
        <authorList>
            <person name="Sun Q."/>
            <person name="Ohkuma M."/>
        </authorList>
    </citation>
    <scope>NUCLEOTIDE SEQUENCE</scope>
    <source>
        <strain evidence="2">JCM 4477</strain>
    </source>
</reference>
<reference evidence="2" key="1">
    <citation type="journal article" date="2014" name="Int. J. Syst. Evol. Microbiol.">
        <title>Complete genome sequence of Corynebacterium casei LMG S-19264T (=DSM 44701T), isolated from a smear-ripened cheese.</title>
        <authorList>
            <consortium name="US DOE Joint Genome Institute (JGI-PGF)"/>
            <person name="Walter F."/>
            <person name="Albersmeier A."/>
            <person name="Kalinowski J."/>
            <person name="Ruckert C."/>
        </authorList>
    </citation>
    <scope>NUCLEOTIDE SEQUENCE</scope>
    <source>
        <strain evidence="2">JCM 4477</strain>
    </source>
</reference>
<evidence type="ECO:0000313" key="3">
    <source>
        <dbReference type="Proteomes" id="UP000630718"/>
    </source>
</evidence>
<evidence type="ECO:0000313" key="2">
    <source>
        <dbReference type="EMBL" id="GHE90690.1"/>
    </source>
</evidence>